<dbReference type="AlphaFoldDB" id="A0AA39HAY8"/>
<keyword evidence="5 11" id="KW-0812">Transmembrane</keyword>
<evidence type="ECO:0000256" key="8">
    <source>
        <dbReference type="ARBA" id="ARBA00023136"/>
    </source>
</evidence>
<dbReference type="PANTHER" id="PTHR19297:SF185">
    <property type="entry name" value="BETA-1,3-GALACTOSYL-O-GLYCOSYL-GLYCOPROTEIN BETA-1,6-N-ACETYLGLUCOSAMINYLTRANSFERASE 3"/>
    <property type="match status" value="1"/>
</dbReference>
<dbReference type="GO" id="GO:0016020">
    <property type="term" value="C:membrane"/>
    <property type="evidence" value="ECO:0007669"/>
    <property type="project" value="UniProtKB-SubCell"/>
</dbReference>
<sequence>MPTVSRTLQFVFFFAAVIGTFFLIFNETRYLLKLPSYILRLCEKNISKHAGSSLASSDKKLDTLDVLEYTYRIENVLNGIKDFQSSADCEKMKIPDLVDDEQAYMWKFNEKDFWWNIEQAKDKCAAIKVKFAFFDKPRSLEEYEYPLAYGILVHNYAMQVMFLLSSVYQPQNQFCIAIDGGATQEFRDLMYLLGDCFPNVHVIMAPPVTWCEYSVLRGVYSCVEYLANLKADWKYYQYLSGVDLPLKTNLEMVRIFKALNGSFNAGIYDFDPLRLLYKANETPPVPLWKSSLSAVFSRESANFMQRDPTVRKLLTFLDRTYCPDESFWTSIAGNPKEIKMPGGFDAEAWRKKLLSSDDGAPAYRNFSRYQPENYYISRYQLWYEMYELDKIVGCHGQWKAGSCVYGVDDIPTLITRPELVAHKFYFDTQPSAYFCMYKFLRQRTLHPDINFTAEAYAQLPGPRLLAGESIDDVEIISSRRCGVQEEATPKMNGYLQAFLLLAVFIIAAESCFFMPPPPPCCCPCGCGRKKREALSGGDHLCPEPSFKALIEKSLNSDLVLSTNAIRRDLESQGFSNVFVMCMEKEMFEKSAFESSSSKFCIHGNGSITCNAAVGEESEVTAVENDTEKTN</sequence>
<evidence type="ECO:0000256" key="11">
    <source>
        <dbReference type="SAM" id="Phobius"/>
    </source>
</evidence>
<keyword evidence="4" id="KW-0808">Transferase</keyword>
<keyword evidence="3" id="KW-0328">Glycosyltransferase</keyword>
<keyword evidence="13" id="KW-1185">Reference proteome</keyword>
<comment type="caution">
    <text evidence="12">The sequence shown here is derived from an EMBL/GenBank/DDBJ whole genome shotgun (WGS) entry which is preliminary data.</text>
</comment>
<evidence type="ECO:0000256" key="7">
    <source>
        <dbReference type="ARBA" id="ARBA00022989"/>
    </source>
</evidence>
<evidence type="ECO:0000256" key="5">
    <source>
        <dbReference type="ARBA" id="ARBA00022692"/>
    </source>
</evidence>
<keyword evidence="9" id="KW-0325">Glycoprotein</keyword>
<dbReference type="Proteomes" id="UP001175271">
    <property type="component" value="Unassembled WGS sequence"/>
</dbReference>
<dbReference type="InterPro" id="IPR003406">
    <property type="entry name" value="Glyco_trans_14"/>
</dbReference>
<organism evidence="12 13">
    <name type="scientific">Steinernema hermaphroditum</name>
    <dbReference type="NCBI Taxonomy" id="289476"/>
    <lineage>
        <taxon>Eukaryota</taxon>
        <taxon>Metazoa</taxon>
        <taxon>Ecdysozoa</taxon>
        <taxon>Nematoda</taxon>
        <taxon>Chromadorea</taxon>
        <taxon>Rhabditida</taxon>
        <taxon>Tylenchina</taxon>
        <taxon>Panagrolaimomorpha</taxon>
        <taxon>Strongyloidoidea</taxon>
        <taxon>Steinernematidae</taxon>
        <taxon>Steinernema</taxon>
    </lineage>
</organism>
<gene>
    <name evidence="12" type="ORF">QR680_016352</name>
</gene>
<keyword evidence="8 11" id="KW-0472">Membrane</keyword>
<reference evidence="12" key="1">
    <citation type="submission" date="2023-06" db="EMBL/GenBank/DDBJ databases">
        <title>Genomic analysis of the entomopathogenic nematode Steinernema hermaphroditum.</title>
        <authorList>
            <person name="Schwarz E.M."/>
            <person name="Heppert J.K."/>
            <person name="Baniya A."/>
            <person name="Schwartz H.T."/>
            <person name="Tan C.-H."/>
            <person name="Antoshechkin I."/>
            <person name="Sternberg P.W."/>
            <person name="Goodrich-Blair H."/>
            <person name="Dillman A.R."/>
        </authorList>
    </citation>
    <scope>NUCLEOTIDE SEQUENCE</scope>
    <source>
        <strain evidence="12">PS9179</strain>
        <tissue evidence="12">Whole animal</tissue>
    </source>
</reference>
<dbReference type="Pfam" id="PF02485">
    <property type="entry name" value="Branch"/>
    <property type="match status" value="1"/>
</dbReference>
<proteinExistence type="inferred from homology"/>
<keyword evidence="7 11" id="KW-1133">Transmembrane helix</keyword>
<feature type="transmembrane region" description="Helical" evidence="11">
    <location>
        <begin position="6"/>
        <end position="25"/>
    </location>
</feature>
<evidence type="ECO:0000256" key="10">
    <source>
        <dbReference type="ARBA" id="ARBA00038150"/>
    </source>
</evidence>
<dbReference type="EMBL" id="JAUCMV010000004">
    <property type="protein sequence ID" value="KAK0402472.1"/>
    <property type="molecule type" value="Genomic_DNA"/>
</dbReference>
<comment type="subcellular location">
    <subcellularLocation>
        <location evidence="1">Membrane</location>
        <topology evidence="1">Single-pass type II membrane protein</topology>
    </subcellularLocation>
</comment>
<protein>
    <submittedName>
        <fullName evidence="12">Uncharacterized protein</fullName>
    </submittedName>
</protein>
<evidence type="ECO:0000256" key="1">
    <source>
        <dbReference type="ARBA" id="ARBA00004606"/>
    </source>
</evidence>
<evidence type="ECO:0000313" key="12">
    <source>
        <dbReference type="EMBL" id="KAK0402472.1"/>
    </source>
</evidence>
<comment type="pathway">
    <text evidence="2">Protein modification; protein glycosylation.</text>
</comment>
<evidence type="ECO:0000256" key="4">
    <source>
        <dbReference type="ARBA" id="ARBA00022679"/>
    </source>
</evidence>
<evidence type="ECO:0000256" key="2">
    <source>
        <dbReference type="ARBA" id="ARBA00004922"/>
    </source>
</evidence>
<dbReference type="GO" id="GO:0008375">
    <property type="term" value="F:acetylglucosaminyltransferase activity"/>
    <property type="evidence" value="ECO:0007669"/>
    <property type="project" value="TreeGrafter"/>
</dbReference>
<comment type="similarity">
    <text evidence="10">Belongs to the glycosyltransferase 14 family.</text>
</comment>
<accession>A0AA39HAY8</accession>
<evidence type="ECO:0000256" key="3">
    <source>
        <dbReference type="ARBA" id="ARBA00022676"/>
    </source>
</evidence>
<name>A0AA39HAY8_9BILA</name>
<evidence type="ECO:0000256" key="6">
    <source>
        <dbReference type="ARBA" id="ARBA00022968"/>
    </source>
</evidence>
<evidence type="ECO:0000313" key="13">
    <source>
        <dbReference type="Proteomes" id="UP001175271"/>
    </source>
</evidence>
<keyword evidence="6" id="KW-0735">Signal-anchor</keyword>
<evidence type="ECO:0000256" key="9">
    <source>
        <dbReference type="ARBA" id="ARBA00023180"/>
    </source>
</evidence>
<dbReference type="PANTHER" id="PTHR19297">
    <property type="entry name" value="GLYCOSYLTRANSFERASE 14 FAMILY MEMBER"/>
    <property type="match status" value="1"/>
</dbReference>